<dbReference type="PANTHER" id="PTHR43289">
    <property type="entry name" value="MITOGEN-ACTIVATED PROTEIN KINASE KINASE KINASE 20-RELATED"/>
    <property type="match status" value="1"/>
</dbReference>
<comment type="caution">
    <text evidence="17">The sequence shown here is derived from an EMBL/GenBank/DDBJ whole genome shotgun (WGS) entry which is preliminary data.</text>
</comment>
<evidence type="ECO:0000256" key="6">
    <source>
        <dbReference type="ARBA" id="ARBA00022692"/>
    </source>
</evidence>
<accession>A0A1A0VXP5</accession>
<dbReference type="PROSITE" id="PS51125">
    <property type="entry name" value="NHL"/>
    <property type="match status" value="4"/>
</dbReference>
<feature type="repeat" description="NHL" evidence="13">
    <location>
        <begin position="540"/>
        <end position="581"/>
    </location>
</feature>
<dbReference type="Pfam" id="PF00069">
    <property type="entry name" value="Pkinase"/>
    <property type="match status" value="1"/>
</dbReference>
<keyword evidence="6 15" id="KW-0812">Transmembrane</keyword>
<dbReference type="SUPFAM" id="SSF101898">
    <property type="entry name" value="NHL repeat"/>
    <property type="match status" value="1"/>
</dbReference>
<evidence type="ECO:0000256" key="9">
    <source>
        <dbReference type="ARBA" id="ARBA00022777"/>
    </source>
</evidence>
<dbReference type="InterPro" id="IPR000719">
    <property type="entry name" value="Prot_kinase_dom"/>
</dbReference>
<dbReference type="InterPro" id="IPR011009">
    <property type="entry name" value="Kinase-like_dom_sf"/>
</dbReference>
<keyword evidence="7" id="KW-0677">Repeat</keyword>
<dbReference type="PROSITE" id="PS00109">
    <property type="entry name" value="PROTEIN_KINASE_TYR"/>
    <property type="match status" value="1"/>
</dbReference>
<dbReference type="PANTHER" id="PTHR43289:SF6">
    <property type="entry name" value="SERINE_THREONINE-PROTEIN KINASE NEKL-3"/>
    <property type="match status" value="1"/>
</dbReference>
<keyword evidence="5" id="KW-0808">Transferase</keyword>
<feature type="repeat" description="NHL" evidence="13">
    <location>
        <begin position="631"/>
        <end position="664"/>
    </location>
</feature>
<dbReference type="OrthoDB" id="9762169at2"/>
<dbReference type="RefSeq" id="WP_064877583.1">
    <property type="nucleotide sequence ID" value="NZ_LZSX01000013.1"/>
</dbReference>
<keyword evidence="3" id="KW-1003">Cell membrane</keyword>
<evidence type="ECO:0000256" key="15">
    <source>
        <dbReference type="SAM" id="Phobius"/>
    </source>
</evidence>
<dbReference type="EC" id="2.7.11.1" evidence="2"/>
<evidence type="ECO:0000259" key="16">
    <source>
        <dbReference type="PROSITE" id="PS50011"/>
    </source>
</evidence>
<dbReference type="EMBL" id="LZSX01000013">
    <property type="protein sequence ID" value="OBB88080.1"/>
    <property type="molecule type" value="Genomic_DNA"/>
</dbReference>
<keyword evidence="12 15" id="KW-0472">Membrane</keyword>
<feature type="repeat" description="NHL" evidence="13">
    <location>
        <begin position="591"/>
        <end position="623"/>
    </location>
</feature>
<protein>
    <recommendedName>
        <fullName evidence="2">non-specific serine/threonine protein kinase</fullName>
        <ecNumber evidence="2">2.7.11.1</ecNumber>
    </recommendedName>
</protein>
<evidence type="ECO:0000256" key="2">
    <source>
        <dbReference type="ARBA" id="ARBA00012513"/>
    </source>
</evidence>
<evidence type="ECO:0000256" key="10">
    <source>
        <dbReference type="ARBA" id="ARBA00022840"/>
    </source>
</evidence>
<evidence type="ECO:0000256" key="14">
    <source>
        <dbReference type="SAM" id="MobiDB-lite"/>
    </source>
</evidence>
<dbReference type="AlphaFoldDB" id="A0A1A0VXP5"/>
<dbReference type="InterPro" id="IPR001258">
    <property type="entry name" value="NHL_repeat"/>
</dbReference>
<evidence type="ECO:0000256" key="11">
    <source>
        <dbReference type="ARBA" id="ARBA00022989"/>
    </source>
</evidence>
<dbReference type="CDD" id="cd14014">
    <property type="entry name" value="STKc_PknB_like"/>
    <property type="match status" value="1"/>
</dbReference>
<evidence type="ECO:0000256" key="13">
    <source>
        <dbReference type="PROSITE-ProRule" id="PRU00504"/>
    </source>
</evidence>
<dbReference type="Proteomes" id="UP000091914">
    <property type="component" value="Unassembled WGS sequence"/>
</dbReference>
<name>A0A1A0VXP5_9MYCO</name>
<dbReference type="Gene3D" id="2.120.10.30">
    <property type="entry name" value="TolB, C-terminal domain"/>
    <property type="match status" value="1"/>
</dbReference>
<dbReference type="InterPro" id="IPR011042">
    <property type="entry name" value="6-blade_b-propeller_TolB-like"/>
</dbReference>
<feature type="region of interest" description="Disordered" evidence="14">
    <location>
        <begin position="293"/>
        <end position="372"/>
    </location>
</feature>
<dbReference type="GO" id="GO:0005524">
    <property type="term" value="F:ATP binding"/>
    <property type="evidence" value="ECO:0007669"/>
    <property type="project" value="UniProtKB-KW"/>
</dbReference>
<evidence type="ECO:0000256" key="1">
    <source>
        <dbReference type="ARBA" id="ARBA00004162"/>
    </source>
</evidence>
<evidence type="ECO:0000256" key="4">
    <source>
        <dbReference type="ARBA" id="ARBA00022527"/>
    </source>
</evidence>
<sequence>MTDNQPASVVGSWFGPYRLVRLLRQGGMGEVYEAEDARKRRMVALKLISSEFSGNAEFRARLQREADIAGRLTEPHVVPIHDYGEIDGRFYVDMRLVDGVDLATLLRRDGPLAPPRAIAIISQVAAALDAAHAAGVTHRDVTPGNILVTPSDFAYLADFGIARGASDPGLTQVGTAIGTYYYMAPERFTEDDVTHSVDIYSLACVLTECLTGSPPYRAETIERLVAAHLTKTAAPPSQLRPGAFPPALDQVIAKGMAKNPAARYRTAGEFAAAAHHALTTSEQRKATTILREGESAAMGAGAGDPRPTREPDSFAPSPSAETVAGSWPSGRGGANRSEPSRAGPSLIRAAPTTSGRVYGPGPDFGRPAAPPDSKRKQWIIVGAIALVALVAFVVAVVGYLSTESSGPSKQASGQSVLPFNGIDFRLSPGGVTLDSAGNVYVTSEGMYGRAVKLTSGSNATTVLPFNGLYEPQGLAVDGAGTVYVADFNNRVISMAAGSNSQKELPFTGLNYPEGVAVDSQGAVYVADRGNSRVVKLAAGSKNQTVLPFNGLNNPDGVAVDPAGNVYVADTDNNRIVKLDAASNTPSALPFHDLSVPWGIAVDNSGTIYVTEHDKNDVVKYPQGATTGTALPFTGLNTPLAVTVDKDQNVYVADRGNDRVVKLTP</sequence>
<evidence type="ECO:0000256" key="5">
    <source>
        <dbReference type="ARBA" id="ARBA00022679"/>
    </source>
</evidence>
<evidence type="ECO:0000313" key="17">
    <source>
        <dbReference type="EMBL" id="OBB88080.1"/>
    </source>
</evidence>
<dbReference type="Gene3D" id="1.10.510.10">
    <property type="entry name" value="Transferase(Phosphotransferase) domain 1"/>
    <property type="match status" value="1"/>
</dbReference>
<dbReference type="Pfam" id="PF01436">
    <property type="entry name" value="NHL"/>
    <property type="match status" value="2"/>
</dbReference>
<evidence type="ECO:0000256" key="12">
    <source>
        <dbReference type="ARBA" id="ARBA00023136"/>
    </source>
</evidence>
<dbReference type="CDD" id="cd14952">
    <property type="entry name" value="NHL_PKND_like"/>
    <property type="match status" value="1"/>
</dbReference>
<dbReference type="FunFam" id="1.10.510.10:FF:000021">
    <property type="entry name" value="Serine/threonine protein kinase"/>
    <property type="match status" value="1"/>
</dbReference>
<keyword evidence="8" id="KW-0547">Nucleotide-binding</keyword>
<feature type="domain" description="Protein kinase" evidence="16">
    <location>
        <begin position="17"/>
        <end position="278"/>
    </location>
</feature>
<dbReference type="GO" id="GO:0080090">
    <property type="term" value="P:regulation of primary metabolic process"/>
    <property type="evidence" value="ECO:0007669"/>
    <property type="project" value="UniProtKB-ARBA"/>
</dbReference>
<dbReference type="SUPFAM" id="SSF56112">
    <property type="entry name" value="Protein kinase-like (PK-like)"/>
    <property type="match status" value="1"/>
</dbReference>
<dbReference type="PROSITE" id="PS50011">
    <property type="entry name" value="PROTEIN_KINASE_DOM"/>
    <property type="match status" value="1"/>
</dbReference>
<dbReference type="GO" id="GO:0005886">
    <property type="term" value="C:plasma membrane"/>
    <property type="evidence" value="ECO:0007669"/>
    <property type="project" value="UniProtKB-SubCell"/>
</dbReference>
<evidence type="ECO:0000256" key="8">
    <source>
        <dbReference type="ARBA" id="ARBA00022741"/>
    </source>
</evidence>
<dbReference type="InterPro" id="IPR008266">
    <property type="entry name" value="Tyr_kinase_AS"/>
</dbReference>
<gene>
    <name evidence="17" type="ORF">A5760_02195</name>
</gene>
<proteinExistence type="predicted"/>
<dbReference type="InterPro" id="IPR035016">
    <property type="entry name" value="NHL_PKND"/>
</dbReference>
<dbReference type="GO" id="GO:0004674">
    <property type="term" value="F:protein serine/threonine kinase activity"/>
    <property type="evidence" value="ECO:0007669"/>
    <property type="project" value="UniProtKB-KW"/>
</dbReference>
<comment type="subcellular location">
    <subcellularLocation>
        <location evidence="1">Cell membrane</location>
        <topology evidence="1">Single-pass membrane protein</topology>
    </subcellularLocation>
</comment>
<evidence type="ECO:0000313" key="18">
    <source>
        <dbReference type="Proteomes" id="UP000091914"/>
    </source>
</evidence>
<reference evidence="17 18" key="1">
    <citation type="submission" date="2016-06" db="EMBL/GenBank/DDBJ databases">
        <authorList>
            <person name="Kjaerup R.B."/>
            <person name="Dalgaard T.S."/>
            <person name="Juul-Madsen H.R."/>
        </authorList>
    </citation>
    <scope>NUCLEOTIDE SEQUENCE [LARGE SCALE GENOMIC DNA]</scope>
    <source>
        <strain evidence="17 18">852002-51834_SCH5396731</strain>
    </source>
</reference>
<keyword evidence="10" id="KW-0067">ATP-binding</keyword>
<evidence type="ECO:0000256" key="7">
    <source>
        <dbReference type="ARBA" id="ARBA00022737"/>
    </source>
</evidence>
<keyword evidence="4 17" id="KW-0723">Serine/threonine-protein kinase</keyword>
<feature type="repeat" description="NHL" evidence="13">
    <location>
        <begin position="498"/>
        <end position="539"/>
    </location>
</feature>
<keyword evidence="11 15" id="KW-1133">Transmembrane helix</keyword>
<keyword evidence="9 17" id="KW-0418">Kinase</keyword>
<organism evidence="17 18">
    <name type="scientific">Mycobacterium colombiense</name>
    <dbReference type="NCBI Taxonomy" id="339268"/>
    <lineage>
        <taxon>Bacteria</taxon>
        <taxon>Bacillati</taxon>
        <taxon>Actinomycetota</taxon>
        <taxon>Actinomycetes</taxon>
        <taxon>Mycobacteriales</taxon>
        <taxon>Mycobacteriaceae</taxon>
        <taxon>Mycobacterium</taxon>
        <taxon>Mycobacterium avium complex (MAC)</taxon>
    </lineage>
</organism>
<feature type="transmembrane region" description="Helical" evidence="15">
    <location>
        <begin position="378"/>
        <end position="400"/>
    </location>
</feature>
<dbReference type="FunFam" id="3.30.200.20:FF:000348">
    <property type="entry name" value="Serine/threonine protein kinase"/>
    <property type="match status" value="1"/>
</dbReference>
<evidence type="ECO:0000256" key="3">
    <source>
        <dbReference type="ARBA" id="ARBA00022475"/>
    </source>
</evidence>
<dbReference type="Gene3D" id="3.30.200.20">
    <property type="entry name" value="Phosphorylase Kinase, domain 1"/>
    <property type="match status" value="1"/>
</dbReference>